<organism evidence="1 2">
    <name type="scientific">Diphasiastrum complanatum</name>
    <name type="common">Issler's clubmoss</name>
    <name type="synonym">Lycopodium complanatum</name>
    <dbReference type="NCBI Taxonomy" id="34168"/>
    <lineage>
        <taxon>Eukaryota</taxon>
        <taxon>Viridiplantae</taxon>
        <taxon>Streptophyta</taxon>
        <taxon>Embryophyta</taxon>
        <taxon>Tracheophyta</taxon>
        <taxon>Lycopodiopsida</taxon>
        <taxon>Lycopodiales</taxon>
        <taxon>Lycopodiaceae</taxon>
        <taxon>Lycopodioideae</taxon>
        <taxon>Diphasiastrum</taxon>
    </lineage>
</organism>
<comment type="caution">
    <text evidence="1">The sequence shown here is derived from an EMBL/GenBank/DDBJ whole genome shotgun (WGS) entry which is preliminary data.</text>
</comment>
<name>A0ACC2DFD5_DIPCM</name>
<proteinExistence type="predicted"/>
<keyword evidence="2" id="KW-1185">Reference proteome</keyword>
<accession>A0ACC2DFD5</accession>
<protein>
    <submittedName>
        <fullName evidence="1">Uncharacterized protein</fullName>
    </submittedName>
</protein>
<evidence type="ECO:0000313" key="2">
    <source>
        <dbReference type="Proteomes" id="UP001162992"/>
    </source>
</evidence>
<dbReference type="EMBL" id="CM055097">
    <property type="protein sequence ID" value="KAJ7552976.1"/>
    <property type="molecule type" value="Genomic_DNA"/>
</dbReference>
<sequence>MRPSWSVLSLAVAVTAAVAAAFAGRQWRNKCKQLEKKLMELESDLEVASQQRSAERTGRIRAQRELRNGLVSKDLNICNASAYPMTPIGHVRSCFSTRNGTPRQPLLVPLARACLTLSPGGVPPPALEGLDQYSHCWLLYVFHENTDLPNLWKPPVHQALKAKVRVPRLEGKKVGVFATRSPHRPCPIGLTVGKVEKITGRQLLLSGVDLVDGTPVLDVKPYLPYSDSIAGASTPAWVKAHEDDPLTLASVTFSEQFSSDLAKCWDTMGKHSLYSSCLEVEKLVAQVLSRDIRSLSQRQRPHNAILSTLNERQVRENGLLELGMAEIHEETNIDQKEAPESLSDRITNMSNLADYHGQESGDFMNVRDLVVYHLILEGINIAYTIDDEGRVLIRSAIVSNQ</sequence>
<dbReference type="Proteomes" id="UP001162992">
    <property type="component" value="Chromosome 6"/>
</dbReference>
<gene>
    <name evidence="1" type="ORF">O6H91_06G079200</name>
</gene>
<evidence type="ECO:0000313" key="1">
    <source>
        <dbReference type="EMBL" id="KAJ7552976.1"/>
    </source>
</evidence>
<reference evidence="2" key="1">
    <citation type="journal article" date="2024" name="Proc. Natl. Acad. Sci. U.S.A.">
        <title>Extraordinary preservation of gene collinearity over three hundred million years revealed in homosporous lycophytes.</title>
        <authorList>
            <person name="Li C."/>
            <person name="Wickell D."/>
            <person name="Kuo L.Y."/>
            <person name="Chen X."/>
            <person name="Nie B."/>
            <person name="Liao X."/>
            <person name="Peng D."/>
            <person name="Ji J."/>
            <person name="Jenkins J."/>
            <person name="Williams M."/>
            <person name="Shu S."/>
            <person name="Plott C."/>
            <person name="Barry K."/>
            <person name="Rajasekar S."/>
            <person name="Grimwood J."/>
            <person name="Han X."/>
            <person name="Sun S."/>
            <person name="Hou Z."/>
            <person name="He W."/>
            <person name="Dai G."/>
            <person name="Sun C."/>
            <person name="Schmutz J."/>
            <person name="Leebens-Mack J.H."/>
            <person name="Li F.W."/>
            <person name="Wang L."/>
        </authorList>
    </citation>
    <scope>NUCLEOTIDE SEQUENCE [LARGE SCALE GENOMIC DNA]</scope>
    <source>
        <strain evidence="2">cv. PW_Plant_1</strain>
    </source>
</reference>